<dbReference type="Proteomes" id="UP000261011">
    <property type="component" value="Unassembled WGS sequence"/>
</dbReference>
<evidence type="ECO:0000256" key="1">
    <source>
        <dbReference type="SAM" id="SignalP"/>
    </source>
</evidence>
<dbReference type="PROSITE" id="PS51257">
    <property type="entry name" value="PROKAR_LIPOPROTEIN"/>
    <property type="match status" value="1"/>
</dbReference>
<organism evidence="2 3">
    <name type="scientific">Anaerococcus nagyae</name>
    <dbReference type="NCBI Taxonomy" id="1755241"/>
    <lineage>
        <taxon>Bacteria</taxon>
        <taxon>Bacillati</taxon>
        <taxon>Bacillota</taxon>
        <taxon>Tissierellia</taxon>
        <taxon>Tissierellales</taxon>
        <taxon>Peptoniphilaceae</taxon>
        <taxon>Anaerococcus</taxon>
    </lineage>
</organism>
<dbReference type="OrthoDB" id="1796373at2"/>
<keyword evidence="1" id="KW-0732">Signal</keyword>
<proteinExistence type="predicted"/>
<feature type="chain" id="PRO_5038591013" description="Lipoprotein" evidence="1">
    <location>
        <begin position="29"/>
        <end position="222"/>
    </location>
</feature>
<dbReference type="RefSeq" id="WP_117520912.1">
    <property type="nucleotide sequence ID" value="NZ_QVEU01000002.1"/>
</dbReference>
<feature type="signal peptide" evidence="1">
    <location>
        <begin position="1"/>
        <end position="28"/>
    </location>
</feature>
<comment type="caution">
    <text evidence="2">The sequence shown here is derived from an EMBL/GenBank/DDBJ whole genome shotgun (WGS) entry which is preliminary data.</text>
</comment>
<protein>
    <recommendedName>
        <fullName evidence="4">Lipoprotein</fullName>
    </recommendedName>
</protein>
<name>A0A3E2TJR8_9FIRM</name>
<evidence type="ECO:0008006" key="4">
    <source>
        <dbReference type="Google" id="ProtNLM"/>
    </source>
</evidence>
<gene>
    <name evidence="2" type="ORF">DXA39_03160</name>
</gene>
<evidence type="ECO:0000313" key="2">
    <source>
        <dbReference type="EMBL" id="RGB77232.1"/>
    </source>
</evidence>
<dbReference type="AlphaFoldDB" id="A0A3E2TJR8"/>
<evidence type="ECO:0000313" key="3">
    <source>
        <dbReference type="Proteomes" id="UP000261011"/>
    </source>
</evidence>
<dbReference type="EMBL" id="QVEU01000002">
    <property type="protein sequence ID" value="RGB77232.1"/>
    <property type="molecule type" value="Genomic_DNA"/>
</dbReference>
<accession>A0A3E2TJR8</accession>
<sequence length="222" mass="25238">MDRQIRKKKILSILFSLCILLVFVSCNSASSNKESLNEKSRVEHIEGVAIDVDSPYELVGFSDYYFICEVISQKDTEYRDPITIETEHGAEEITSPYTNYEIKVIKNIKGDLPIDKNITITKAGGISESGDLILYENYTLLDTGQFYAITATAQPYGSLLVSGPNSSKYLSKQLPVHQSQINIRNIRRYMTMKSIMIEKDINLKIIIKDFKNKKQIDPIILI</sequence>
<keyword evidence="3" id="KW-1185">Reference proteome</keyword>
<reference evidence="2 3" key="1">
    <citation type="submission" date="2018-08" db="EMBL/GenBank/DDBJ databases">
        <title>A genome reference for cultivated species of the human gut microbiota.</title>
        <authorList>
            <person name="Zou Y."/>
            <person name="Xue W."/>
            <person name="Luo G."/>
        </authorList>
    </citation>
    <scope>NUCLEOTIDE SEQUENCE [LARGE SCALE GENOMIC DNA]</scope>
    <source>
        <strain evidence="2 3">OF01-3</strain>
    </source>
</reference>